<proteinExistence type="inferred from homology"/>
<feature type="transmembrane region" description="Helical" evidence="14">
    <location>
        <begin position="234"/>
        <end position="255"/>
    </location>
</feature>
<evidence type="ECO:0000256" key="10">
    <source>
        <dbReference type="ARBA" id="ARBA00023136"/>
    </source>
</evidence>
<keyword evidence="16" id="KW-1185">Reference proteome</keyword>
<dbReference type="Proteomes" id="UP000085678">
    <property type="component" value="Unplaced"/>
</dbReference>
<dbReference type="PANTHER" id="PTHR11827">
    <property type="entry name" value="SOLUTE CARRIER FAMILY 12, CATION COTRANSPORTERS"/>
    <property type="match status" value="1"/>
</dbReference>
<keyword evidence="11" id="KW-0868">Chloride</keyword>
<dbReference type="FunFam" id="1.20.1740.10:FF:000030">
    <property type="entry name" value="solute carrier family 12 member 8"/>
    <property type="match status" value="1"/>
</dbReference>
<feature type="compositionally biased region" description="Polar residues" evidence="13">
    <location>
        <begin position="1"/>
        <end position="24"/>
    </location>
</feature>
<name>A0A1S3K5V4_LINAN</name>
<keyword evidence="9" id="KW-0406">Ion transport</keyword>
<dbReference type="AlphaFoldDB" id="A0A1S3K5V4"/>
<evidence type="ECO:0000256" key="9">
    <source>
        <dbReference type="ARBA" id="ARBA00023065"/>
    </source>
</evidence>
<dbReference type="GO" id="GO:0015379">
    <property type="term" value="F:potassium:chloride symporter activity"/>
    <property type="evidence" value="ECO:0007669"/>
    <property type="project" value="TreeGrafter"/>
</dbReference>
<feature type="compositionally biased region" description="Basic and acidic residues" evidence="13">
    <location>
        <begin position="567"/>
        <end position="582"/>
    </location>
</feature>
<dbReference type="Gene3D" id="1.20.1740.10">
    <property type="entry name" value="Amino acid/polyamine transporter I"/>
    <property type="match status" value="1"/>
</dbReference>
<keyword evidence="7" id="KW-0630">Potassium</keyword>
<dbReference type="PANTHER" id="PTHR11827:SF6">
    <property type="entry name" value="SOLUTE CARRIER FAMILY 12 MEMBER 8"/>
    <property type="match status" value="1"/>
</dbReference>
<feature type="domain" description="Amino acid permease/ SLC12A" evidence="15">
    <location>
        <begin position="96"/>
        <end position="473"/>
    </location>
</feature>
<keyword evidence="8 14" id="KW-1133">Transmembrane helix</keyword>
<feature type="compositionally biased region" description="Polar residues" evidence="13">
    <location>
        <begin position="540"/>
        <end position="566"/>
    </location>
</feature>
<feature type="transmembrane region" description="Helical" evidence="14">
    <location>
        <begin position="638"/>
        <end position="654"/>
    </location>
</feature>
<dbReference type="InParanoid" id="A0A1S3K5V4"/>
<evidence type="ECO:0000256" key="8">
    <source>
        <dbReference type="ARBA" id="ARBA00022989"/>
    </source>
</evidence>
<dbReference type="GO" id="GO:0016020">
    <property type="term" value="C:membrane"/>
    <property type="evidence" value="ECO:0007669"/>
    <property type="project" value="UniProtKB-SubCell"/>
</dbReference>
<evidence type="ECO:0000256" key="3">
    <source>
        <dbReference type="ARBA" id="ARBA00022448"/>
    </source>
</evidence>
<dbReference type="GO" id="GO:0055075">
    <property type="term" value="P:potassium ion homeostasis"/>
    <property type="evidence" value="ECO:0007669"/>
    <property type="project" value="TreeGrafter"/>
</dbReference>
<evidence type="ECO:0000259" key="15">
    <source>
        <dbReference type="Pfam" id="PF00324"/>
    </source>
</evidence>
<dbReference type="OrthoDB" id="2020542at2759"/>
<dbReference type="RefSeq" id="XP_013418010.1">
    <property type="nucleotide sequence ID" value="XM_013562556.1"/>
</dbReference>
<feature type="region of interest" description="Disordered" evidence="13">
    <location>
        <begin position="539"/>
        <end position="602"/>
    </location>
</feature>
<accession>A0A1S3K5V4</accession>
<keyword evidence="10 14" id="KW-0472">Membrane</keyword>
<evidence type="ECO:0000256" key="7">
    <source>
        <dbReference type="ARBA" id="ARBA00022958"/>
    </source>
</evidence>
<feature type="transmembrane region" description="Helical" evidence="14">
    <location>
        <begin position="442"/>
        <end position="461"/>
    </location>
</feature>
<feature type="compositionally biased region" description="Polar residues" evidence="13">
    <location>
        <begin position="495"/>
        <end position="508"/>
    </location>
</feature>
<feature type="transmembrane region" description="Helical" evidence="14">
    <location>
        <begin position="122"/>
        <end position="146"/>
    </location>
</feature>
<gene>
    <name evidence="17" type="primary">LOC106179051</name>
</gene>
<evidence type="ECO:0000256" key="14">
    <source>
        <dbReference type="SAM" id="Phobius"/>
    </source>
</evidence>
<dbReference type="GO" id="GO:0055064">
    <property type="term" value="P:chloride ion homeostasis"/>
    <property type="evidence" value="ECO:0007669"/>
    <property type="project" value="TreeGrafter"/>
</dbReference>
<keyword evidence="5 14" id="KW-0812">Transmembrane</keyword>
<feature type="transmembrane region" description="Helical" evidence="14">
    <location>
        <begin position="207"/>
        <end position="227"/>
    </location>
</feature>
<feature type="transmembrane region" description="Helical" evidence="14">
    <location>
        <begin position="413"/>
        <end position="436"/>
    </location>
</feature>
<feature type="transmembrane region" description="Helical" evidence="14">
    <location>
        <begin position="88"/>
        <end position="110"/>
    </location>
</feature>
<dbReference type="GO" id="GO:0006884">
    <property type="term" value="P:cell volume homeostasis"/>
    <property type="evidence" value="ECO:0007669"/>
    <property type="project" value="TreeGrafter"/>
</dbReference>
<evidence type="ECO:0000256" key="2">
    <source>
        <dbReference type="ARBA" id="ARBA00010593"/>
    </source>
</evidence>
<comment type="subcellular location">
    <subcellularLocation>
        <location evidence="1">Membrane</location>
        <topology evidence="1">Multi-pass membrane protein</topology>
    </subcellularLocation>
</comment>
<reference evidence="17" key="1">
    <citation type="submission" date="2025-08" db="UniProtKB">
        <authorList>
            <consortium name="RefSeq"/>
        </authorList>
    </citation>
    <scope>IDENTIFICATION</scope>
    <source>
        <tissue evidence="17">Gonads</tissue>
    </source>
</reference>
<keyword evidence="3" id="KW-0813">Transport</keyword>
<feature type="transmembrane region" description="Helical" evidence="14">
    <location>
        <begin position="285"/>
        <end position="304"/>
    </location>
</feature>
<dbReference type="FunCoup" id="A0A1S3K5V4">
    <property type="interactions" value="73"/>
</dbReference>
<sequence>MQGNISKMADTSDSESTNLVSSSGKQERLPDWGRFGLSKEQQLESQHPPHQDEVYQHDGKNKNELFAEDQSASSKPWWKLNFFISEPVLFGPWDGVFTSCMINIFGIIIFLRTGWMVGNAGIGLSILIICLTIGVALVSVLSAIGVCERCQMESGGIFFLLSHVLGAKIGASIGVIYCFGQAVSCSLYTMGFGESIAAFIDPDFDPWIARGIAAAVLLLLLGINIAGVKWVIRLQLLLLFILAVAVMDFAVGSFVHTDIEYGVTGYLTINLVNNTAPAYLAGESFFSVFGVFFPTATGAFAGINMSGDLRNPSKDIPVGTLAAVGVSTFLYLMFTMILGSTCARDYLREDYMIAEKVAALGFLFLAGLYISSISSCMGSLYGSPRILQSIAKQNVIPVIKFLGQGRGPNKVPVFALLAITVISLVFICIGNVNILAPIVTMPFMLTYASVDFAYFSLAMSFQKRKRKEERYSSGLLKPAISSVGGGVGGRKSDQENNNANHNYGSTDKVSNDLPPKNIPDNTADLDNLFPERLLFDQKHTAVQQKRSPKKQQQGSPVSKAQKQAENSGKEHVDGEHVERGAEADATTELLDKQSGNPKPVNTEIHRMPRSYYSIFVNRWLSLIGSIACLVIMFGIQWIYALVTVSVVLVIYIYISKVNPGVFPGIAEFSLLEWIRDGVSHCCRRGPQPAEEIVVTPSTPAVRTFAAQLTEDNDDFANRGRYHQSEIVQGENFDEFQDSD</sequence>
<feature type="transmembrane region" description="Helical" evidence="14">
    <location>
        <begin position="316"/>
        <end position="338"/>
    </location>
</feature>
<evidence type="ECO:0000256" key="4">
    <source>
        <dbReference type="ARBA" id="ARBA00022538"/>
    </source>
</evidence>
<dbReference type="Pfam" id="PF00324">
    <property type="entry name" value="AA_permease"/>
    <property type="match status" value="1"/>
</dbReference>
<keyword evidence="4" id="KW-0633">Potassium transport</keyword>
<dbReference type="STRING" id="7574.A0A1S3K5V4"/>
<feature type="transmembrane region" description="Helical" evidence="14">
    <location>
        <begin position="358"/>
        <end position="382"/>
    </location>
</feature>
<dbReference type="InterPro" id="IPR004842">
    <property type="entry name" value="SLC12A_fam"/>
</dbReference>
<protein>
    <recommendedName>
        <fullName evidence="12">Solute carrier family 12 member 8</fullName>
    </recommendedName>
</protein>
<feature type="region of interest" description="Disordered" evidence="13">
    <location>
        <begin position="484"/>
        <end position="522"/>
    </location>
</feature>
<evidence type="ECO:0000256" key="6">
    <source>
        <dbReference type="ARBA" id="ARBA00022847"/>
    </source>
</evidence>
<feature type="transmembrane region" description="Helical" evidence="14">
    <location>
        <begin position="158"/>
        <end position="183"/>
    </location>
</feature>
<dbReference type="GO" id="GO:1990573">
    <property type="term" value="P:potassium ion import across plasma membrane"/>
    <property type="evidence" value="ECO:0007669"/>
    <property type="project" value="TreeGrafter"/>
</dbReference>
<evidence type="ECO:0000313" key="17">
    <source>
        <dbReference type="RefSeq" id="XP_013418010.1"/>
    </source>
</evidence>
<dbReference type="KEGG" id="lak:106179051"/>
<feature type="transmembrane region" description="Helical" evidence="14">
    <location>
        <begin position="611"/>
        <end position="632"/>
    </location>
</feature>
<evidence type="ECO:0000256" key="11">
    <source>
        <dbReference type="ARBA" id="ARBA00023214"/>
    </source>
</evidence>
<keyword evidence="6" id="KW-0769">Symport</keyword>
<evidence type="ECO:0000313" key="16">
    <source>
        <dbReference type="Proteomes" id="UP000085678"/>
    </source>
</evidence>
<feature type="region of interest" description="Disordered" evidence="13">
    <location>
        <begin position="1"/>
        <end position="31"/>
    </location>
</feature>
<evidence type="ECO:0000256" key="12">
    <source>
        <dbReference type="ARBA" id="ARBA00073711"/>
    </source>
</evidence>
<dbReference type="InterPro" id="IPR004841">
    <property type="entry name" value="AA-permease/SLC12A_dom"/>
</dbReference>
<organism evidence="16 17">
    <name type="scientific">Lingula anatina</name>
    <name type="common">Brachiopod</name>
    <name type="synonym">Lingula unguis</name>
    <dbReference type="NCBI Taxonomy" id="7574"/>
    <lineage>
        <taxon>Eukaryota</taxon>
        <taxon>Metazoa</taxon>
        <taxon>Spiralia</taxon>
        <taxon>Lophotrochozoa</taxon>
        <taxon>Brachiopoda</taxon>
        <taxon>Linguliformea</taxon>
        <taxon>Lingulata</taxon>
        <taxon>Lingulida</taxon>
        <taxon>Linguloidea</taxon>
        <taxon>Lingulidae</taxon>
        <taxon>Lingula</taxon>
    </lineage>
</organism>
<dbReference type="GeneID" id="106179051"/>
<evidence type="ECO:0000256" key="1">
    <source>
        <dbReference type="ARBA" id="ARBA00004141"/>
    </source>
</evidence>
<comment type="similarity">
    <text evidence="2">Belongs to the SLC12A transporter family.</text>
</comment>
<evidence type="ECO:0000256" key="5">
    <source>
        <dbReference type="ARBA" id="ARBA00022692"/>
    </source>
</evidence>
<evidence type="ECO:0000256" key="13">
    <source>
        <dbReference type="SAM" id="MobiDB-lite"/>
    </source>
</evidence>